<keyword evidence="1" id="KW-1133">Transmembrane helix</keyword>
<organism evidence="2">
    <name type="scientific">Endeis spinosa</name>
    <dbReference type="NCBI Taxonomy" id="136194"/>
    <lineage>
        <taxon>Eukaryota</taxon>
        <taxon>Metazoa</taxon>
        <taxon>Ecdysozoa</taxon>
        <taxon>Arthropoda</taxon>
        <taxon>Chelicerata</taxon>
        <taxon>Pycnogonida</taxon>
        <taxon>Pantopoda</taxon>
        <taxon>Endeidae</taxon>
        <taxon>Endeis</taxon>
    </lineage>
</organism>
<geneLocation type="mitochondrion" evidence="2"/>
<dbReference type="EMBL" id="AY731173">
    <property type="protein sequence ID" value="AAY16822.1"/>
    <property type="molecule type" value="Genomic_DNA"/>
</dbReference>
<keyword evidence="1" id="KW-0472">Membrane</keyword>
<feature type="transmembrane region" description="Helical" evidence="1">
    <location>
        <begin position="6"/>
        <end position="31"/>
    </location>
</feature>
<accession>Q535F7</accession>
<sequence length="52" mass="6382">MPQMMPMSWIMVFIMVIITSSMFLMLCHSFFNWNNLNKKMETKKTTKKMLMW</sequence>
<name>Q535F7_9CHEL</name>
<keyword evidence="2" id="KW-0496">Mitochondrion</keyword>
<gene>
    <name evidence="2" type="primary">ATP8</name>
</gene>
<reference evidence="2" key="2">
    <citation type="journal article" date="2006" name="Mol. Phylogenet. Evol.">
        <title>Phylogeny of Arthropoda inferred from mitochondrial sequences: strategies for limiting the misleading effects of multiple changes in pattern and rates of substitution.</title>
        <authorList>
            <person name="Hassanin A."/>
        </authorList>
    </citation>
    <scope>NUCLEOTIDE SEQUENCE</scope>
</reference>
<evidence type="ECO:0000256" key="1">
    <source>
        <dbReference type="SAM" id="Phobius"/>
    </source>
</evidence>
<evidence type="ECO:0000313" key="2">
    <source>
        <dbReference type="EMBL" id="AAY16822.1"/>
    </source>
</evidence>
<reference evidence="2" key="1">
    <citation type="journal article" date="2005" name="Syst. Biol.">
        <title>Evidence for multiple reversals of asymmetric mutational constraints during the evolution of the mitochondrial genome of metazoa, and consequences for phylogenetic inferences.</title>
        <authorList>
            <person name="Hassanin A."/>
            <person name="Leger N."/>
            <person name="Deutsch J."/>
        </authorList>
    </citation>
    <scope>NUCLEOTIDE SEQUENCE</scope>
</reference>
<proteinExistence type="predicted"/>
<protein>
    <submittedName>
        <fullName evidence="2">ATP synthase F0 subunit 8</fullName>
    </submittedName>
</protein>
<keyword evidence="1" id="KW-0812">Transmembrane</keyword>
<dbReference type="AlphaFoldDB" id="Q535F7"/>